<dbReference type="PANTHER" id="PTHR43495">
    <property type="entry name" value="GABA PERMEASE"/>
    <property type="match status" value="1"/>
</dbReference>
<dbReference type="Gene3D" id="1.20.1740.10">
    <property type="entry name" value="Amino acid/polyamine transporter I"/>
    <property type="match status" value="1"/>
</dbReference>
<gene>
    <name evidence="8" type="ORF">LTR84_001260</name>
</gene>
<dbReference type="RefSeq" id="XP_064712746.1">
    <property type="nucleotide sequence ID" value="XM_064844886.1"/>
</dbReference>
<dbReference type="Proteomes" id="UP001358417">
    <property type="component" value="Unassembled WGS sequence"/>
</dbReference>
<keyword evidence="9" id="KW-1185">Reference proteome</keyword>
<evidence type="ECO:0000256" key="5">
    <source>
        <dbReference type="ARBA" id="ARBA00023136"/>
    </source>
</evidence>
<evidence type="ECO:0000256" key="3">
    <source>
        <dbReference type="ARBA" id="ARBA00022692"/>
    </source>
</evidence>
<evidence type="ECO:0000259" key="7">
    <source>
        <dbReference type="Pfam" id="PF00324"/>
    </source>
</evidence>
<evidence type="ECO:0000256" key="1">
    <source>
        <dbReference type="ARBA" id="ARBA00004141"/>
    </source>
</evidence>
<feature type="transmembrane region" description="Helical" evidence="6">
    <location>
        <begin position="38"/>
        <end position="59"/>
    </location>
</feature>
<evidence type="ECO:0000313" key="9">
    <source>
        <dbReference type="Proteomes" id="UP001358417"/>
    </source>
</evidence>
<name>A0AAV9NWB5_9EURO</name>
<dbReference type="GO" id="GO:0055085">
    <property type="term" value="P:transmembrane transport"/>
    <property type="evidence" value="ECO:0007669"/>
    <property type="project" value="InterPro"/>
</dbReference>
<dbReference type="AlphaFoldDB" id="A0AAV9NWB5"/>
<dbReference type="GO" id="GO:0016020">
    <property type="term" value="C:membrane"/>
    <property type="evidence" value="ECO:0007669"/>
    <property type="project" value="UniProtKB-SubCell"/>
</dbReference>
<proteinExistence type="predicted"/>
<reference evidence="8 9" key="1">
    <citation type="submission" date="2023-08" db="EMBL/GenBank/DDBJ databases">
        <title>Black Yeasts Isolated from many extreme environments.</title>
        <authorList>
            <person name="Coleine C."/>
            <person name="Stajich J.E."/>
            <person name="Selbmann L."/>
        </authorList>
    </citation>
    <scope>NUCLEOTIDE SEQUENCE [LARGE SCALE GENOMIC DNA]</scope>
    <source>
        <strain evidence="8 9">CCFEE 5792</strain>
    </source>
</reference>
<organism evidence="8 9">
    <name type="scientific">Exophiala bonariae</name>
    <dbReference type="NCBI Taxonomy" id="1690606"/>
    <lineage>
        <taxon>Eukaryota</taxon>
        <taxon>Fungi</taxon>
        <taxon>Dikarya</taxon>
        <taxon>Ascomycota</taxon>
        <taxon>Pezizomycotina</taxon>
        <taxon>Eurotiomycetes</taxon>
        <taxon>Chaetothyriomycetidae</taxon>
        <taxon>Chaetothyriales</taxon>
        <taxon>Herpotrichiellaceae</taxon>
        <taxon>Exophiala</taxon>
    </lineage>
</organism>
<dbReference type="GeneID" id="89969482"/>
<keyword evidence="5 6" id="KW-0472">Membrane</keyword>
<evidence type="ECO:0000256" key="2">
    <source>
        <dbReference type="ARBA" id="ARBA00022448"/>
    </source>
</evidence>
<dbReference type="InterPro" id="IPR004841">
    <property type="entry name" value="AA-permease/SLC12A_dom"/>
</dbReference>
<evidence type="ECO:0000256" key="6">
    <source>
        <dbReference type="SAM" id="Phobius"/>
    </source>
</evidence>
<dbReference type="Pfam" id="PF00324">
    <property type="entry name" value="AA_permease"/>
    <property type="match status" value="1"/>
</dbReference>
<keyword evidence="2" id="KW-0813">Transport</keyword>
<dbReference type="PANTHER" id="PTHR43495:SF5">
    <property type="entry name" value="GAMMA-AMINOBUTYRIC ACID PERMEASE"/>
    <property type="match status" value="1"/>
</dbReference>
<feature type="domain" description="Amino acid permease/ SLC12A" evidence="7">
    <location>
        <begin position="2"/>
        <end position="138"/>
    </location>
</feature>
<feature type="transmembrane region" description="Helical" evidence="6">
    <location>
        <begin position="105"/>
        <end position="128"/>
    </location>
</feature>
<keyword evidence="4 6" id="KW-1133">Transmembrane helix</keyword>
<comment type="subcellular location">
    <subcellularLocation>
        <location evidence="1">Membrane</location>
        <topology evidence="1">Multi-pass membrane protein</topology>
    </subcellularLocation>
</comment>
<feature type="transmembrane region" description="Helical" evidence="6">
    <location>
        <begin position="158"/>
        <end position="179"/>
    </location>
</feature>
<accession>A0AAV9NWB5</accession>
<comment type="caution">
    <text evidence="8">The sequence shown here is derived from an EMBL/GenBank/DDBJ whole genome shotgun (WGS) entry which is preliminary data.</text>
</comment>
<protein>
    <recommendedName>
        <fullName evidence="7">Amino acid permease/ SLC12A domain-containing protein</fullName>
    </recommendedName>
</protein>
<dbReference type="EMBL" id="JAVRRD010000001">
    <property type="protein sequence ID" value="KAK5065422.1"/>
    <property type="molecule type" value="Genomic_DNA"/>
</dbReference>
<keyword evidence="3 6" id="KW-0812">Transmembrane</keyword>
<evidence type="ECO:0000256" key="4">
    <source>
        <dbReference type="ARBA" id="ARBA00022989"/>
    </source>
</evidence>
<sequence>MLIAIPKVTFAYIGVELLTTTAYEARNSSQLKLTAMTIAPQICLLYVAIVVTFVVNVAWNDPSLPKVFGQAPAAKETDITARDAPHHNTSALPIVALVETGSDTLASVLSGILMYSGLSAANTGLYVASRTVYGLSRNIDVNRDANIFRRFMHRLSDVLPWTGAPLWGVIIPVVVLYWLPFIHIEEDTTKELVRT</sequence>
<evidence type="ECO:0000313" key="8">
    <source>
        <dbReference type="EMBL" id="KAK5065422.1"/>
    </source>
</evidence>